<keyword evidence="5" id="KW-1185">Reference proteome</keyword>
<protein>
    <submittedName>
        <fullName evidence="4">Uncharacterized protein</fullName>
    </submittedName>
</protein>
<accession>A0A0W7WMC0</accession>
<comment type="caution">
    <text evidence="4">The sequence shown here is derived from an EMBL/GenBank/DDBJ whole genome shotgun (WGS) entry which is preliminary data.</text>
</comment>
<dbReference type="PANTHER" id="PTHR12526:SF640">
    <property type="entry name" value="COLANIC ACID BIOSYNTHESIS GLYCOSYLTRANSFERASE WCAL-RELATED"/>
    <property type="match status" value="1"/>
</dbReference>
<keyword evidence="2" id="KW-0328">Glycosyltransferase</keyword>
<sequence>MRNHLIWSAATAQGRTRHVWHQRTPASGRHMTDWGRRADAFIAVSRFTCDSLPGPLRPHARVVYNPFVVEQQADPAQRAALRAEIGAPPDAAVIGFAANFSDRKRPELFVEIAARVAAEYSGTVRFPMFGALNEPQLSRVRARIAELGLEDRVLLIGPKRPFVPLLAGLSVLVAPARREALGRTLIEAGLAGVPVVATREGGNLEIVEDGRTGRLVPPDDTAGFAAAVLDTLANPQASDAQCRAAQARCRELFSLDSHLARIEEIYAGIVG</sequence>
<dbReference type="Pfam" id="PF13692">
    <property type="entry name" value="Glyco_trans_1_4"/>
    <property type="match status" value="1"/>
</dbReference>
<evidence type="ECO:0000313" key="5">
    <source>
        <dbReference type="Proteomes" id="UP000054396"/>
    </source>
</evidence>
<evidence type="ECO:0000313" key="4">
    <source>
        <dbReference type="EMBL" id="KUF11741.1"/>
    </source>
</evidence>
<evidence type="ECO:0000256" key="2">
    <source>
        <dbReference type="ARBA" id="ARBA00022676"/>
    </source>
</evidence>
<organism evidence="4 5">
    <name type="scientific">Pseudoponticoccus marisrubri</name>
    <dbReference type="NCBI Taxonomy" id="1685382"/>
    <lineage>
        <taxon>Bacteria</taxon>
        <taxon>Pseudomonadati</taxon>
        <taxon>Pseudomonadota</taxon>
        <taxon>Alphaproteobacteria</taxon>
        <taxon>Rhodobacterales</taxon>
        <taxon>Roseobacteraceae</taxon>
        <taxon>Pseudoponticoccus</taxon>
    </lineage>
</organism>
<dbReference type="Gene3D" id="3.40.50.2000">
    <property type="entry name" value="Glycogen Phosphorylase B"/>
    <property type="match status" value="2"/>
</dbReference>
<evidence type="ECO:0000256" key="3">
    <source>
        <dbReference type="ARBA" id="ARBA00022679"/>
    </source>
</evidence>
<dbReference type="EMBL" id="LPXO01000002">
    <property type="protein sequence ID" value="KUF11741.1"/>
    <property type="molecule type" value="Genomic_DNA"/>
</dbReference>
<proteinExistence type="inferred from homology"/>
<gene>
    <name evidence="4" type="ORF">AVJ23_03910</name>
</gene>
<comment type="similarity">
    <text evidence="1">Belongs to the glycosyltransferase group 1 family. Glycosyltransferase 4 subfamily.</text>
</comment>
<dbReference type="SUPFAM" id="SSF53756">
    <property type="entry name" value="UDP-Glycosyltransferase/glycogen phosphorylase"/>
    <property type="match status" value="1"/>
</dbReference>
<dbReference type="GO" id="GO:0016757">
    <property type="term" value="F:glycosyltransferase activity"/>
    <property type="evidence" value="ECO:0007669"/>
    <property type="project" value="UniProtKB-KW"/>
</dbReference>
<evidence type="ECO:0000256" key="1">
    <source>
        <dbReference type="ARBA" id="ARBA00009481"/>
    </source>
</evidence>
<keyword evidence="3" id="KW-0808">Transferase</keyword>
<reference evidence="4 5" key="1">
    <citation type="submission" date="2015-12" db="EMBL/GenBank/DDBJ databases">
        <authorList>
            <person name="Shamseldin A."/>
            <person name="Moawad H."/>
            <person name="Abd El-Rahim W.M."/>
            <person name="Sadowsky M.J."/>
        </authorList>
    </citation>
    <scope>NUCLEOTIDE SEQUENCE [LARGE SCALE GENOMIC DNA]</scope>
    <source>
        <strain evidence="4 5">SJ5A-1</strain>
    </source>
</reference>
<dbReference type="AlphaFoldDB" id="A0A0W7WMC0"/>
<dbReference type="CDD" id="cd03801">
    <property type="entry name" value="GT4_PimA-like"/>
    <property type="match status" value="1"/>
</dbReference>
<name>A0A0W7WMC0_9RHOB</name>
<dbReference type="Proteomes" id="UP000054396">
    <property type="component" value="Unassembled WGS sequence"/>
</dbReference>
<dbReference type="PANTHER" id="PTHR12526">
    <property type="entry name" value="GLYCOSYLTRANSFERASE"/>
    <property type="match status" value="1"/>
</dbReference>
<dbReference type="STRING" id="1685382.AVJ23_03910"/>